<comment type="caution">
    <text evidence="4">The sequence shown here is derived from an EMBL/GenBank/DDBJ whole genome shotgun (WGS) entry which is preliminary data.</text>
</comment>
<evidence type="ECO:0000256" key="2">
    <source>
        <dbReference type="HAMAP-Rule" id="MF_00003"/>
    </source>
</evidence>
<dbReference type="InterPro" id="IPR020053">
    <property type="entry name" value="Ribosome-bd_factorA_CS"/>
</dbReference>
<dbReference type="EMBL" id="ACZL01000016">
    <property type="protein sequence ID" value="EHI55804.1"/>
    <property type="molecule type" value="Genomic_DNA"/>
</dbReference>
<feature type="compositionally biased region" description="Polar residues" evidence="3">
    <location>
        <begin position="122"/>
        <end position="132"/>
    </location>
</feature>
<accession>G5GHH9</accession>
<dbReference type="PANTHER" id="PTHR33515">
    <property type="entry name" value="RIBOSOME-BINDING FACTOR A, CHLOROPLASTIC-RELATED"/>
    <property type="match status" value="1"/>
</dbReference>
<evidence type="ECO:0000313" key="4">
    <source>
        <dbReference type="EMBL" id="EHI55804.1"/>
    </source>
</evidence>
<gene>
    <name evidence="2" type="primary">rbfA</name>
    <name evidence="4" type="ORF">HMPREF9333_01019</name>
</gene>
<sequence>MGKKTIKNIRINSEVHREIADIIRADIKDPRIKPMTIVTGAEVTNDLKYCKVYISVLGNEDEARETIEGLKSAAGFIRSLLASKLNLRNTPELRFVLDNSLEYGMKISRLIDEVVNKDMEVSDNTDTSTNAADINILEDETEIGRDEDKTEE</sequence>
<dbReference type="InterPro" id="IPR000238">
    <property type="entry name" value="RbfA"/>
</dbReference>
<dbReference type="HAMAP" id="MF_00003">
    <property type="entry name" value="RbfA"/>
    <property type="match status" value="1"/>
</dbReference>
<dbReference type="Gene3D" id="3.30.300.20">
    <property type="match status" value="1"/>
</dbReference>
<comment type="subunit">
    <text evidence="2">Monomer. Binds 30S ribosomal subunits, but not 50S ribosomal subunits or 70S ribosomes.</text>
</comment>
<dbReference type="InterPro" id="IPR023799">
    <property type="entry name" value="RbfA_dom_sf"/>
</dbReference>
<dbReference type="HOGENOM" id="CLU_089475_5_0_9"/>
<dbReference type="Proteomes" id="UP000003011">
    <property type="component" value="Unassembled WGS sequence"/>
</dbReference>
<dbReference type="PROSITE" id="PS01319">
    <property type="entry name" value="RBFA"/>
    <property type="match status" value="1"/>
</dbReference>
<dbReference type="RefSeq" id="WP_005540385.1">
    <property type="nucleotide sequence ID" value="NZ_JH378831.1"/>
</dbReference>
<dbReference type="STRING" id="679200.HMPREF9333_01019"/>
<protein>
    <recommendedName>
        <fullName evidence="2">Ribosome-binding factor A</fullName>
    </recommendedName>
</protein>
<evidence type="ECO:0000256" key="1">
    <source>
        <dbReference type="ARBA" id="ARBA00022517"/>
    </source>
</evidence>
<dbReference type="NCBIfam" id="TIGR00082">
    <property type="entry name" value="rbfA"/>
    <property type="match status" value="1"/>
</dbReference>
<dbReference type="Pfam" id="PF02033">
    <property type="entry name" value="RBFA"/>
    <property type="match status" value="1"/>
</dbReference>
<feature type="compositionally biased region" description="Basic and acidic residues" evidence="3">
    <location>
        <begin position="142"/>
        <end position="152"/>
    </location>
</feature>
<dbReference type="eggNOG" id="COG0858">
    <property type="taxonomic scope" value="Bacteria"/>
</dbReference>
<comment type="similarity">
    <text evidence="2">Belongs to the RbfA family.</text>
</comment>
<dbReference type="PATRIC" id="fig|679200.3.peg.1073"/>
<keyword evidence="5" id="KW-1185">Reference proteome</keyword>
<evidence type="ECO:0000256" key="3">
    <source>
        <dbReference type="SAM" id="MobiDB-lite"/>
    </source>
</evidence>
<organism evidence="4 5">
    <name type="scientific">Johnsonella ignava ATCC 51276</name>
    <dbReference type="NCBI Taxonomy" id="679200"/>
    <lineage>
        <taxon>Bacteria</taxon>
        <taxon>Bacillati</taxon>
        <taxon>Bacillota</taxon>
        <taxon>Clostridia</taxon>
        <taxon>Lachnospirales</taxon>
        <taxon>Lachnospiraceae</taxon>
        <taxon>Johnsonella</taxon>
    </lineage>
</organism>
<dbReference type="OrthoDB" id="307788at2"/>
<proteinExistence type="inferred from homology"/>
<dbReference type="GO" id="GO:0005829">
    <property type="term" value="C:cytosol"/>
    <property type="evidence" value="ECO:0007669"/>
    <property type="project" value="TreeGrafter"/>
</dbReference>
<reference evidence="4 5" key="1">
    <citation type="submission" date="2011-08" db="EMBL/GenBank/DDBJ databases">
        <title>The Genome Sequence of Johnsonella ignava ATCC 51276.</title>
        <authorList>
            <consortium name="The Broad Institute Genome Sequencing Platform"/>
            <person name="Earl A."/>
            <person name="Ward D."/>
            <person name="Feldgarden M."/>
            <person name="Gevers D."/>
            <person name="Izard J."/>
            <person name="Blanton J.M."/>
            <person name="Baranova O.V."/>
            <person name="Dewhirst F.E."/>
            <person name="Young S.K."/>
            <person name="Zeng Q."/>
            <person name="Gargeya S."/>
            <person name="Fitzgerald M."/>
            <person name="Haas B."/>
            <person name="Abouelleil A."/>
            <person name="Alvarado L."/>
            <person name="Arachchi H.M."/>
            <person name="Berlin A."/>
            <person name="Brown A."/>
            <person name="Chapman S.B."/>
            <person name="Chen Z."/>
            <person name="Dunbar C."/>
            <person name="Freedman E."/>
            <person name="Gearin G."/>
            <person name="Gellesch M."/>
            <person name="Goldberg J."/>
            <person name="Griggs A."/>
            <person name="Gujja S."/>
            <person name="Heiman D."/>
            <person name="Howarth C."/>
            <person name="Larson L."/>
            <person name="Lui A."/>
            <person name="MacDonald P.J.P."/>
            <person name="Montmayeur A."/>
            <person name="Murphy C."/>
            <person name="Neiman D."/>
            <person name="Pearson M."/>
            <person name="Priest M."/>
            <person name="Roberts A."/>
            <person name="Saif S."/>
            <person name="Shea T."/>
            <person name="Shenoy N."/>
            <person name="Sisk P."/>
            <person name="Stolte C."/>
            <person name="Sykes S."/>
            <person name="Wortman J."/>
            <person name="Nusbaum C."/>
            <person name="Birren B."/>
        </authorList>
    </citation>
    <scope>NUCLEOTIDE SEQUENCE [LARGE SCALE GENOMIC DNA]</scope>
    <source>
        <strain evidence="4 5">ATCC 51276</strain>
    </source>
</reference>
<evidence type="ECO:0000313" key="5">
    <source>
        <dbReference type="Proteomes" id="UP000003011"/>
    </source>
</evidence>
<dbReference type="GO" id="GO:0043024">
    <property type="term" value="F:ribosomal small subunit binding"/>
    <property type="evidence" value="ECO:0007669"/>
    <property type="project" value="TreeGrafter"/>
</dbReference>
<keyword evidence="2" id="KW-0963">Cytoplasm</keyword>
<comment type="function">
    <text evidence="2">One of several proteins that assist in the late maturation steps of the functional core of the 30S ribosomal subunit. Associates with free 30S ribosomal subunits (but not with 30S subunits that are part of 70S ribosomes or polysomes). Required for efficient processing of 16S rRNA. May interact with the 5'-terminal helix region of 16S rRNA.</text>
</comment>
<dbReference type="PANTHER" id="PTHR33515:SF1">
    <property type="entry name" value="RIBOSOME-BINDING FACTOR A, CHLOROPLASTIC-RELATED"/>
    <property type="match status" value="1"/>
</dbReference>
<dbReference type="GO" id="GO:0030490">
    <property type="term" value="P:maturation of SSU-rRNA"/>
    <property type="evidence" value="ECO:0007669"/>
    <property type="project" value="UniProtKB-UniRule"/>
</dbReference>
<comment type="subcellular location">
    <subcellularLocation>
        <location evidence="2">Cytoplasm</location>
    </subcellularLocation>
</comment>
<keyword evidence="1 2" id="KW-0690">Ribosome biogenesis</keyword>
<feature type="region of interest" description="Disordered" evidence="3">
    <location>
        <begin position="122"/>
        <end position="152"/>
    </location>
</feature>
<dbReference type="AlphaFoldDB" id="G5GHH9"/>
<dbReference type="SUPFAM" id="SSF89919">
    <property type="entry name" value="Ribosome-binding factor A, RbfA"/>
    <property type="match status" value="1"/>
</dbReference>
<dbReference type="InterPro" id="IPR015946">
    <property type="entry name" value="KH_dom-like_a/b"/>
</dbReference>
<name>G5GHH9_9FIRM</name>